<dbReference type="GO" id="GO:0005886">
    <property type="term" value="C:plasma membrane"/>
    <property type="evidence" value="ECO:0007669"/>
    <property type="project" value="UniProtKB-SubCell"/>
</dbReference>
<dbReference type="AlphaFoldDB" id="A0A3G6T812"/>
<comment type="similarity">
    <text evidence="2">Belongs to the VirD4/TraG family.</text>
</comment>
<evidence type="ECO:0000313" key="9">
    <source>
        <dbReference type="Proteomes" id="UP000271193"/>
    </source>
</evidence>
<evidence type="ECO:0000256" key="6">
    <source>
        <dbReference type="ARBA" id="ARBA00023136"/>
    </source>
</evidence>
<dbReference type="SUPFAM" id="SSF52540">
    <property type="entry name" value="P-loop containing nucleoside triphosphate hydrolases"/>
    <property type="match status" value="1"/>
</dbReference>
<name>A0A3G6T812_9FLAO</name>
<dbReference type="KEGG" id="cben:EG339_13010"/>
<evidence type="ECO:0000256" key="7">
    <source>
        <dbReference type="SAM" id="Phobius"/>
    </source>
</evidence>
<dbReference type="PANTHER" id="PTHR37937:SF1">
    <property type="entry name" value="CONJUGATIVE TRANSFER: DNA TRANSPORT"/>
    <property type="match status" value="1"/>
</dbReference>
<evidence type="ECO:0000256" key="5">
    <source>
        <dbReference type="ARBA" id="ARBA00022989"/>
    </source>
</evidence>
<organism evidence="8 9">
    <name type="scientific">Chryseobacterium bernardetii</name>
    <dbReference type="NCBI Taxonomy" id="1241978"/>
    <lineage>
        <taxon>Bacteria</taxon>
        <taxon>Pseudomonadati</taxon>
        <taxon>Bacteroidota</taxon>
        <taxon>Flavobacteriia</taxon>
        <taxon>Flavobacteriales</taxon>
        <taxon>Weeksellaceae</taxon>
        <taxon>Chryseobacterium group</taxon>
        <taxon>Chryseobacterium</taxon>
    </lineage>
</organism>
<feature type="transmembrane region" description="Helical" evidence="7">
    <location>
        <begin position="12"/>
        <end position="38"/>
    </location>
</feature>
<accession>A0A3G6T812</accession>
<dbReference type="Pfam" id="PF02534">
    <property type="entry name" value="T4SS-DNA_transf"/>
    <property type="match status" value="1"/>
</dbReference>
<comment type="subcellular location">
    <subcellularLocation>
        <location evidence="1">Cell membrane</location>
        <topology evidence="1">Multi-pass membrane protein</topology>
    </subcellularLocation>
</comment>
<keyword evidence="4 7" id="KW-0812">Transmembrane</keyword>
<dbReference type="GeneID" id="99065724"/>
<feature type="transmembrane region" description="Helical" evidence="7">
    <location>
        <begin position="59"/>
        <end position="80"/>
    </location>
</feature>
<protein>
    <recommendedName>
        <fullName evidence="10">Type IV secretory system conjugative DNA transfer family protein</fullName>
    </recommendedName>
</protein>
<gene>
    <name evidence="8" type="ORF">EG339_13010</name>
</gene>
<sequence length="636" mass="71710">MEKDPILMVKFIIVSMALFALYMLGVKVIGFNSFLYGISKQGFTMLLSPDVPFLSRLKFLITGIVFGYAELLYILVQFWVVKTLIPPLKGIFYFYRKLILYPFVLGKEKLQDIKIFGNFTKTKSQTLTLKTTKRKVEIPNPFRGILVIGGPGAGKSESFAVPFLRELAEKQFSGICYDFKYPSLANDVELFYSGTTIKHYVLNFNDVLKSNRCNPLNPKYLPHSAYAREYASAITKNLMKESIKKEDFWSRSATDLLTACIWFLKKEYPEYCDLPHTLALIATNHTDLIALLSSNTETKAMILSLATALESEANSQLAGVVGSLQGAVAQINTPEFMYIFGGEDFDLNINNPENPIVLTVGNNPSIATTLAPLCSLVISVASKQLNQPGKHHSFVLLDEFPTVFINDIQTLPNTGRSNKVASMFFCQDLSQLTDGYTKEKADVLFASCLNHFYGQVSSSHTSDVLSKQFGKTDQYFESNNTSRHFLNPFKKNVGRSHSVQERDVFRNSTFMELPVGVFIGRVAESTEAFIHEKFLPVKRKKLTYDIGSKFKNQPDFVVTDYYEKVRDDVNEIISLFKSNIGNNQNVQSRTRQMDPNSDNGSEEFNGIKIIEEEETGTSGIYDENERNFTSFSGRSL</sequence>
<reference evidence="9" key="1">
    <citation type="submission" date="2018-11" db="EMBL/GenBank/DDBJ databases">
        <title>Proposal to divide the Flavobacteriaceae and reorganize its genera based on Amino Acid Identity values calculated from whole genome sequences.</title>
        <authorList>
            <person name="Nicholson A.C."/>
            <person name="Gulvik C.A."/>
            <person name="Whitney A.M."/>
            <person name="Humrighouse B.W."/>
            <person name="Bell M."/>
            <person name="Holmes B."/>
            <person name="Steigerwalt A.G."/>
            <person name="Villarma A."/>
            <person name="Sheth M."/>
            <person name="Batra D."/>
            <person name="Pryor J."/>
            <person name="Bernardet J.-F."/>
            <person name="Hugo C."/>
            <person name="Kampfer P."/>
            <person name="Newman J."/>
            <person name="McQuiston J.R."/>
        </authorList>
    </citation>
    <scope>NUCLEOTIDE SEQUENCE [LARGE SCALE GENOMIC DNA]</scope>
    <source>
        <strain evidence="9">G0229</strain>
    </source>
</reference>
<dbReference type="Gene3D" id="3.40.50.300">
    <property type="entry name" value="P-loop containing nucleotide triphosphate hydrolases"/>
    <property type="match status" value="1"/>
</dbReference>
<evidence type="ECO:0000256" key="1">
    <source>
        <dbReference type="ARBA" id="ARBA00004651"/>
    </source>
</evidence>
<dbReference type="Proteomes" id="UP000271193">
    <property type="component" value="Chromosome"/>
</dbReference>
<dbReference type="CDD" id="cd01127">
    <property type="entry name" value="TrwB_TraG_TraD_VirD4"/>
    <property type="match status" value="1"/>
</dbReference>
<dbReference type="PANTHER" id="PTHR37937">
    <property type="entry name" value="CONJUGATIVE TRANSFER: DNA TRANSPORT"/>
    <property type="match status" value="1"/>
</dbReference>
<evidence type="ECO:0000313" key="8">
    <source>
        <dbReference type="EMBL" id="AZB25432.1"/>
    </source>
</evidence>
<evidence type="ECO:0008006" key="10">
    <source>
        <dbReference type="Google" id="ProtNLM"/>
    </source>
</evidence>
<dbReference type="EMBL" id="CP033932">
    <property type="protein sequence ID" value="AZB25432.1"/>
    <property type="molecule type" value="Genomic_DNA"/>
</dbReference>
<evidence type="ECO:0000256" key="2">
    <source>
        <dbReference type="ARBA" id="ARBA00008806"/>
    </source>
</evidence>
<keyword evidence="9" id="KW-1185">Reference proteome</keyword>
<proteinExistence type="inferred from homology"/>
<keyword evidence="3" id="KW-1003">Cell membrane</keyword>
<dbReference type="RefSeq" id="WP_123870395.1">
    <property type="nucleotide sequence ID" value="NZ_CP033932.1"/>
</dbReference>
<keyword evidence="5 7" id="KW-1133">Transmembrane helix</keyword>
<evidence type="ECO:0000256" key="4">
    <source>
        <dbReference type="ARBA" id="ARBA00022692"/>
    </source>
</evidence>
<dbReference type="InterPro" id="IPR027417">
    <property type="entry name" value="P-loop_NTPase"/>
</dbReference>
<evidence type="ECO:0000256" key="3">
    <source>
        <dbReference type="ARBA" id="ARBA00022475"/>
    </source>
</evidence>
<dbReference type="InterPro" id="IPR003688">
    <property type="entry name" value="TraG/VirD4"/>
</dbReference>
<dbReference type="InterPro" id="IPR051539">
    <property type="entry name" value="T4SS-coupling_protein"/>
</dbReference>
<keyword evidence="6 7" id="KW-0472">Membrane</keyword>